<sequence>MGSSCISNQKDTLFDDIYTTQTTSKEIGIQNINQTIVGNFQQVKFLKESLEEGIQISNIHSIIISPRCEQEGAKIVGELVKLGNQITIISKRIPENQNESVKSLSKKGILKNKQETNLTTKSVDGCLFFPSSRGNSGKNIRFKG</sequence>
<keyword evidence="2" id="KW-1185">Reference proteome</keyword>
<gene>
    <name evidence="1" type="ORF">PSON_ATCC_30995.1.T1560111</name>
</gene>
<name>A0A8S1RB68_9CILI</name>
<protein>
    <submittedName>
        <fullName evidence="1">Uncharacterized protein</fullName>
    </submittedName>
</protein>
<dbReference type="AlphaFoldDB" id="A0A8S1RB68"/>
<evidence type="ECO:0000313" key="2">
    <source>
        <dbReference type="Proteomes" id="UP000692954"/>
    </source>
</evidence>
<dbReference type="OrthoDB" id="296904at2759"/>
<accession>A0A8S1RB68</accession>
<comment type="caution">
    <text evidence="1">The sequence shown here is derived from an EMBL/GenBank/DDBJ whole genome shotgun (WGS) entry which is preliminary data.</text>
</comment>
<reference evidence="1" key="1">
    <citation type="submission" date="2021-01" db="EMBL/GenBank/DDBJ databases">
        <authorList>
            <consortium name="Genoscope - CEA"/>
            <person name="William W."/>
        </authorList>
    </citation>
    <scope>NUCLEOTIDE SEQUENCE</scope>
</reference>
<dbReference type="Proteomes" id="UP000692954">
    <property type="component" value="Unassembled WGS sequence"/>
</dbReference>
<evidence type="ECO:0000313" key="1">
    <source>
        <dbReference type="EMBL" id="CAD8125148.1"/>
    </source>
</evidence>
<proteinExistence type="predicted"/>
<dbReference type="EMBL" id="CAJJDN010000156">
    <property type="protein sequence ID" value="CAD8125148.1"/>
    <property type="molecule type" value="Genomic_DNA"/>
</dbReference>
<organism evidence="1 2">
    <name type="scientific">Paramecium sonneborni</name>
    <dbReference type="NCBI Taxonomy" id="65129"/>
    <lineage>
        <taxon>Eukaryota</taxon>
        <taxon>Sar</taxon>
        <taxon>Alveolata</taxon>
        <taxon>Ciliophora</taxon>
        <taxon>Intramacronucleata</taxon>
        <taxon>Oligohymenophorea</taxon>
        <taxon>Peniculida</taxon>
        <taxon>Parameciidae</taxon>
        <taxon>Paramecium</taxon>
    </lineage>
</organism>